<dbReference type="Gene3D" id="3.30.70.330">
    <property type="match status" value="1"/>
</dbReference>
<dbReference type="InterPro" id="IPR012677">
    <property type="entry name" value="Nucleotide-bd_a/b_plait_sf"/>
</dbReference>
<evidence type="ECO:0000313" key="13">
    <source>
        <dbReference type="RefSeq" id="XP_054828837.1"/>
    </source>
</evidence>
<keyword evidence="5 9" id="KW-0479">Metal-binding</keyword>
<dbReference type="RefSeq" id="XP_054828837.1">
    <property type="nucleotide sequence ID" value="XM_054972862.1"/>
</dbReference>
<dbReference type="InterPro" id="IPR039399">
    <property type="entry name" value="Deltex_C_sf"/>
</dbReference>
<evidence type="ECO:0000256" key="6">
    <source>
        <dbReference type="ARBA" id="ARBA00022771"/>
    </source>
</evidence>
<dbReference type="GO" id="GO:0016567">
    <property type="term" value="P:protein ubiquitination"/>
    <property type="evidence" value="ECO:0007669"/>
    <property type="project" value="UniProtKB-UniRule"/>
</dbReference>
<dbReference type="InterPro" id="IPR013083">
    <property type="entry name" value="Znf_RING/FYVE/PHD"/>
</dbReference>
<dbReference type="InterPro" id="IPR048409">
    <property type="entry name" value="DTX3L_KH-like"/>
</dbReference>
<dbReference type="InterPro" id="IPR017907">
    <property type="entry name" value="Znf_RING_CS"/>
</dbReference>
<dbReference type="Pfam" id="PF23222">
    <property type="entry name" value="RRM_PARP14_1"/>
    <property type="match status" value="1"/>
</dbReference>
<dbReference type="CDD" id="cd09633">
    <property type="entry name" value="Deltex_C"/>
    <property type="match status" value="1"/>
</dbReference>
<evidence type="ECO:0000256" key="10">
    <source>
        <dbReference type="SAM" id="MobiDB-lite"/>
    </source>
</evidence>
<evidence type="ECO:0000256" key="7">
    <source>
        <dbReference type="ARBA" id="ARBA00022833"/>
    </source>
</evidence>
<dbReference type="InterPro" id="IPR048418">
    <property type="entry name" value="DTX3L_a/b_dom"/>
</dbReference>
<proteinExistence type="inferred from homology"/>
<dbReference type="GO" id="GO:0005737">
    <property type="term" value="C:cytoplasm"/>
    <property type="evidence" value="ECO:0007669"/>
    <property type="project" value="UniProtKB-SubCell"/>
</dbReference>
<dbReference type="Pfam" id="PF18102">
    <property type="entry name" value="DTC"/>
    <property type="match status" value="1"/>
</dbReference>
<dbReference type="InterPro" id="IPR057051">
    <property type="entry name" value="PARP14_RPM_1"/>
</dbReference>
<dbReference type="SUPFAM" id="SSF57850">
    <property type="entry name" value="RING/U-box"/>
    <property type="match status" value="1"/>
</dbReference>
<dbReference type="PANTHER" id="PTHR12622">
    <property type="entry name" value="DELTEX-RELATED"/>
    <property type="match status" value="1"/>
</dbReference>
<dbReference type="FunFam" id="3.30.390.130:FF:000001">
    <property type="entry name" value="Probable E3 ubiquitin-protein ligase DTX3"/>
    <property type="match status" value="1"/>
</dbReference>
<evidence type="ECO:0000256" key="8">
    <source>
        <dbReference type="PROSITE-ProRule" id="PRU00175"/>
    </source>
</evidence>
<organism evidence="12 13">
    <name type="scientific">Eublepharis macularius</name>
    <name type="common">Leopard gecko</name>
    <name type="synonym">Cyrtodactylus macularius</name>
    <dbReference type="NCBI Taxonomy" id="481883"/>
    <lineage>
        <taxon>Eukaryota</taxon>
        <taxon>Metazoa</taxon>
        <taxon>Chordata</taxon>
        <taxon>Craniata</taxon>
        <taxon>Vertebrata</taxon>
        <taxon>Euteleostomi</taxon>
        <taxon>Lepidosauria</taxon>
        <taxon>Squamata</taxon>
        <taxon>Bifurcata</taxon>
        <taxon>Gekkota</taxon>
        <taxon>Eublepharidae</taxon>
        <taxon>Eublepharinae</taxon>
        <taxon>Eublepharis</taxon>
    </lineage>
</organism>
<dbReference type="GO" id="GO:0061630">
    <property type="term" value="F:ubiquitin protein ligase activity"/>
    <property type="evidence" value="ECO:0007669"/>
    <property type="project" value="UniProtKB-UniRule"/>
</dbReference>
<keyword evidence="4 9" id="KW-0808">Transferase</keyword>
<dbReference type="KEGG" id="emc:129325237"/>
<dbReference type="InterPro" id="IPR001841">
    <property type="entry name" value="Znf_RING"/>
</dbReference>
<dbReference type="PROSITE" id="PS00518">
    <property type="entry name" value="ZF_RING_1"/>
    <property type="match status" value="1"/>
</dbReference>
<keyword evidence="12" id="KW-1185">Reference proteome</keyword>
<dbReference type="Pfam" id="PF21717">
    <property type="entry name" value="DTX3L_a-b"/>
    <property type="match status" value="1"/>
</dbReference>
<dbReference type="InterPro" id="IPR039396">
    <property type="entry name" value="Deltex_C"/>
</dbReference>
<evidence type="ECO:0000259" key="11">
    <source>
        <dbReference type="PROSITE" id="PS50089"/>
    </source>
</evidence>
<dbReference type="Pfam" id="PF13923">
    <property type="entry name" value="zf-C3HC4_2"/>
    <property type="match status" value="1"/>
</dbReference>
<comment type="pathway">
    <text evidence="2 9">Protein modification; protein ubiquitination.</text>
</comment>
<dbReference type="CTD" id="151636"/>
<evidence type="ECO:0000256" key="1">
    <source>
        <dbReference type="ARBA" id="ARBA00000900"/>
    </source>
</evidence>
<dbReference type="EC" id="2.3.2.27" evidence="9"/>
<evidence type="ECO:0000256" key="9">
    <source>
        <dbReference type="RuleBase" id="RU367105"/>
    </source>
</evidence>
<dbReference type="Proteomes" id="UP001190640">
    <property type="component" value="Chromosome 2"/>
</dbReference>
<dbReference type="SMART" id="SM00184">
    <property type="entry name" value="RING"/>
    <property type="match status" value="1"/>
</dbReference>
<keyword evidence="7 9" id="KW-0862">Zinc</keyword>
<gene>
    <name evidence="13" type="primary">DTX3L</name>
</gene>
<dbReference type="GO" id="GO:0008270">
    <property type="term" value="F:zinc ion binding"/>
    <property type="evidence" value="ECO:0007669"/>
    <property type="project" value="UniProtKB-KW"/>
</dbReference>
<keyword evidence="6 8" id="KW-0863">Zinc-finger</keyword>
<feature type="domain" description="RING-type" evidence="11">
    <location>
        <begin position="580"/>
        <end position="619"/>
    </location>
</feature>
<protein>
    <recommendedName>
        <fullName evidence="9">E3 ubiquitin-protein ligase</fullName>
        <ecNumber evidence="9">2.3.2.27</ecNumber>
    </recommendedName>
</protein>
<evidence type="ECO:0000256" key="4">
    <source>
        <dbReference type="ARBA" id="ARBA00022679"/>
    </source>
</evidence>
<dbReference type="GeneID" id="129325237"/>
<evidence type="ECO:0000256" key="2">
    <source>
        <dbReference type="ARBA" id="ARBA00004906"/>
    </source>
</evidence>
<dbReference type="Gene3D" id="3.30.40.10">
    <property type="entry name" value="Zinc/RING finger domain, C3HC4 (zinc finger)"/>
    <property type="match status" value="1"/>
</dbReference>
<dbReference type="GO" id="GO:0007219">
    <property type="term" value="P:Notch signaling pathway"/>
    <property type="evidence" value="ECO:0007669"/>
    <property type="project" value="InterPro"/>
</dbReference>
<comment type="similarity">
    <text evidence="3 9">Belongs to the Deltex family.</text>
</comment>
<evidence type="ECO:0000313" key="12">
    <source>
        <dbReference type="Proteomes" id="UP001190640"/>
    </source>
</evidence>
<dbReference type="PROSITE" id="PS50089">
    <property type="entry name" value="ZF_RING_2"/>
    <property type="match status" value="1"/>
</dbReference>
<keyword evidence="9" id="KW-0963">Cytoplasm</keyword>
<feature type="region of interest" description="Disordered" evidence="10">
    <location>
        <begin position="531"/>
        <end position="572"/>
    </location>
</feature>
<comment type="subcellular location">
    <subcellularLocation>
        <location evidence="9">Cytoplasm</location>
    </subcellularLocation>
</comment>
<sequence>MAASPTPLFVRVAPTAGQAGERLEKKLLRYFQSPKRSGGGECDVRAEDPERGIYRVQFWSEEAKRQVKASKFHTINSHDQTLDVYILQDSEMMASAEKLFTQSLTHQATSPLISNTGQSQNSFGKKQLSEKYTDNLLASATKKIFCCVSATLNTDLFTKEERDQAVAQWPTLKIENSSRELGVEMVTGDYDDIGKLHRYLEMLLARSRHGGESTQPPGQNDLEKMPMNDWKERSEKDVEEAFNMEVPSEIFDYFSHVYKGEVEELEQRFGIKLTSIEVGSGITLVRFASDGNSSCIEKAHQSFVTAFQKVAADVKQEIVTLTDIHQLTKASDMLNTNFKSILVKPQGSMLILRGPATDLSAAKELIKEMEAENIHKKHDHFSKTGILLDADVFELLEPKLVSEIQSINQTCGTLMEKKKCLKSKTACIIFKPEPKKKIPDLTSQAYGNFSRAYQKALATLIEKAIPLKHSPDLGKKVNEFLVPLQTENPRVQLKKAKNELLIIGFPEHVCSAEKHILQFLDTDLPALPAGTVSPNHTFRAGTGSEPSHEHDDSGHKVRSFPPGDPSYVKPPRAQPEEEMCSICMDKIYQKEVLRKCKHGFCKGCIQEAMKYKPVCPVCNVSYGKIEGNQPPGKMDISKNRMSLPGYDGYGTISITYHIPSDIQKKNHPNPGKRFQGVTRTAYLPDNPEGREILKLLQRAFDQKLIFTVGQSRTTGLSDVVTWNDIHHKTSIFGGESGFGYPDPNYLKRVREELKAKGIE</sequence>
<evidence type="ECO:0000256" key="5">
    <source>
        <dbReference type="ARBA" id="ARBA00022723"/>
    </source>
</evidence>
<dbReference type="InterPro" id="IPR039398">
    <property type="entry name" value="Deltex_fam"/>
</dbReference>
<name>A0AA97J091_EUBMA</name>
<comment type="catalytic activity">
    <reaction evidence="1 9">
        <text>S-ubiquitinyl-[E2 ubiquitin-conjugating enzyme]-L-cysteine + [acceptor protein]-L-lysine = [E2 ubiquitin-conjugating enzyme]-L-cysteine + N(6)-ubiquitinyl-[acceptor protein]-L-lysine.</text>
        <dbReference type="EC" id="2.3.2.27"/>
    </reaction>
</comment>
<feature type="compositionally biased region" description="Basic and acidic residues" evidence="10">
    <location>
        <begin position="546"/>
        <end position="555"/>
    </location>
</feature>
<dbReference type="Pfam" id="PF21718">
    <property type="entry name" value="KH_DTX3L"/>
    <property type="match status" value="2"/>
</dbReference>
<evidence type="ECO:0000256" key="3">
    <source>
        <dbReference type="ARBA" id="ARBA00009413"/>
    </source>
</evidence>
<dbReference type="Gene3D" id="3.30.390.130">
    <property type="match status" value="1"/>
</dbReference>
<accession>A0AA97J091</accession>
<reference evidence="13" key="1">
    <citation type="submission" date="2025-08" db="UniProtKB">
        <authorList>
            <consortium name="RefSeq"/>
        </authorList>
    </citation>
    <scope>IDENTIFICATION</scope>
    <source>
        <tissue evidence="13">Blood</tissue>
    </source>
</reference>
<dbReference type="AlphaFoldDB" id="A0AA97J091"/>